<sequence length="170" mass="18859">MSPEDETRRILVSRLWPCQERTPAAETAPLCAQTGGLPLTLPGSELKGGGEESGTAEAAPTWRRSVTIMNSTSPPSPAVNGDAAISYILVPFFLITIVGVAAAGVMYIQKKRRIDRLRHQLLPVYTYDPSEELNEAEQEMLWRDEDTKVVQGWATTYQHRRPLLMKDAHA</sequence>
<proteinExistence type="predicted"/>
<dbReference type="InterPro" id="IPR043239">
    <property type="entry name" value="SMIM29"/>
</dbReference>
<dbReference type="PANTHER" id="PTHR47730:SF1">
    <property type="entry name" value="SMALL INTEGRAL MEMBRANE PROTEIN 29"/>
    <property type="match status" value="1"/>
</dbReference>
<dbReference type="GeneTree" id="ENSGT00410000025882"/>
<keyword evidence="1" id="KW-0812">Transmembrane</keyword>
<dbReference type="Proteomes" id="UP000018468">
    <property type="component" value="Linkage group LG3"/>
</dbReference>
<dbReference type="eggNOG" id="ENOG502S4I5">
    <property type="taxonomic scope" value="Eukaryota"/>
</dbReference>
<dbReference type="CTD" id="221491"/>
<dbReference type="Ensembl" id="ENSLOCT00000012172.1">
    <property type="protein sequence ID" value="ENSLOCP00000012151.1"/>
    <property type="gene ID" value="ENSLOCG00000009940.1"/>
</dbReference>
<dbReference type="EMBL" id="AHAT01014245">
    <property type="status" value="NOT_ANNOTATED_CDS"/>
    <property type="molecule type" value="Genomic_DNA"/>
</dbReference>
<dbReference type="OrthoDB" id="6381603at2759"/>
<dbReference type="Bgee" id="ENSLOCG00000009940">
    <property type="expression patterns" value="Expressed in intestine and 12 other cell types or tissues"/>
</dbReference>
<dbReference type="FunCoup" id="W5MUU2">
    <property type="interactions" value="912"/>
</dbReference>
<accession>W5MUU2</accession>
<protein>
    <submittedName>
        <fullName evidence="2">Small integral membrane protein 29</fullName>
    </submittedName>
</protein>
<reference evidence="3" key="1">
    <citation type="submission" date="2011-12" db="EMBL/GenBank/DDBJ databases">
        <title>The Draft Genome of Lepisosteus oculatus.</title>
        <authorList>
            <consortium name="The Broad Institute Genome Assembly &amp; Analysis Group"/>
            <consortium name="Computational R&amp;D Group"/>
            <consortium name="and Sequencing Platform"/>
            <person name="Di Palma F."/>
            <person name="Alfoldi J."/>
            <person name="Johnson J."/>
            <person name="Berlin A."/>
            <person name="Gnerre S."/>
            <person name="Jaffe D."/>
            <person name="MacCallum I."/>
            <person name="Young S."/>
            <person name="Walker B.J."/>
            <person name="Lander E.S."/>
            <person name="Lindblad-Toh K."/>
        </authorList>
    </citation>
    <scope>NUCLEOTIDE SEQUENCE [LARGE SCALE GENOMIC DNA]</scope>
</reference>
<evidence type="ECO:0000313" key="3">
    <source>
        <dbReference type="Proteomes" id="UP000018468"/>
    </source>
</evidence>
<organism evidence="2 3">
    <name type="scientific">Lepisosteus oculatus</name>
    <name type="common">Spotted gar</name>
    <dbReference type="NCBI Taxonomy" id="7918"/>
    <lineage>
        <taxon>Eukaryota</taxon>
        <taxon>Metazoa</taxon>
        <taxon>Chordata</taxon>
        <taxon>Craniata</taxon>
        <taxon>Vertebrata</taxon>
        <taxon>Euteleostomi</taxon>
        <taxon>Actinopterygii</taxon>
        <taxon>Neopterygii</taxon>
        <taxon>Holostei</taxon>
        <taxon>Semionotiformes</taxon>
        <taxon>Lepisosteidae</taxon>
        <taxon>Lepisosteus</taxon>
    </lineage>
</organism>
<dbReference type="GeneID" id="107076771"/>
<evidence type="ECO:0000256" key="1">
    <source>
        <dbReference type="SAM" id="Phobius"/>
    </source>
</evidence>
<dbReference type="InParanoid" id="W5MUU2"/>
<evidence type="ECO:0000313" key="2">
    <source>
        <dbReference type="Ensembl" id="ENSLOCP00000012151.1"/>
    </source>
</evidence>
<keyword evidence="1" id="KW-1133">Transmembrane helix</keyword>
<dbReference type="STRING" id="7918.ENSLOCP00000012151"/>
<feature type="transmembrane region" description="Helical" evidence="1">
    <location>
        <begin position="84"/>
        <end position="108"/>
    </location>
</feature>
<reference evidence="2" key="3">
    <citation type="submission" date="2025-09" db="UniProtKB">
        <authorList>
            <consortium name="Ensembl"/>
        </authorList>
    </citation>
    <scope>IDENTIFICATION</scope>
</reference>
<dbReference type="KEGG" id="loc:107076771"/>
<keyword evidence="3" id="KW-1185">Reference proteome</keyword>
<name>W5MUU2_LEPOC</name>
<dbReference type="AlphaFoldDB" id="W5MUU2"/>
<dbReference type="PANTHER" id="PTHR47730">
    <property type="entry name" value="SMALL INTEGRAL MEMBRANE PROTEIN 29"/>
    <property type="match status" value="1"/>
</dbReference>
<dbReference type="HOGENOM" id="CLU_1570126_0_0_1"/>
<reference evidence="2" key="2">
    <citation type="submission" date="2025-08" db="UniProtKB">
        <authorList>
            <consortium name="Ensembl"/>
        </authorList>
    </citation>
    <scope>IDENTIFICATION</scope>
</reference>
<keyword evidence="1" id="KW-0472">Membrane</keyword>